<protein>
    <submittedName>
        <fullName evidence="7">Uncharacterized protein</fullName>
    </submittedName>
</protein>
<dbReference type="GO" id="GO:0046872">
    <property type="term" value="F:metal ion binding"/>
    <property type="evidence" value="ECO:0007669"/>
    <property type="project" value="UniProtKB-KW"/>
</dbReference>
<evidence type="ECO:0000256" key="1">
    <source>
        <dbReference type="ARBA" id="ARBA00006247"/>
    </source>
</evidence>
<comment type="caution">
    <text evidence="7">The sequence shown here is derived from an EMBL/GenBank/DDBJ whole genome shotgun (WGS) entry which is preliminary data.</text>
</comment>
<dbReference type="Gene3D" id="1.10.150.900">
    <property type="match status" value="1"/>
</dbReference>
<evidence type="ECO:0000256" key="4">
    <source>
        <dbReference type="ARBA" id="ARBA00022801"/>
    </source>
</evidence>
<feature type="compositionally biased region" description="Basic and acidic residues" evidence="6">
    <location>
        <begin position="278"/>
        <end position="289"/>
    </location>
</feature>
<dbReference type="GO" id="GO:0051603">
    <property type="term" value="P:proteolysis involved in protein catabolic process"/>
    <property type="evidence" value="ECO:0007669"/>
    <property type="project" value="TreeGrafter"/>
</dbReference>
<evidence type="ECO:0000313" key="7">
    <source>
        <dbReference type="EMBL" id="KAJ3180028.1"/>
    </source>
</evidence>
<keyword evidence="2" id="KW-0645">Protease</keyword>
<reference evidence="7" key="1">
    <citation type="submission" date="2020-05" db="EMBL/GenBank/DDBJ databases">
        <title>Phylogenomic resolution of chytrid fungi.</title>
        <authorList>
            <person name="Stajich J.E."/>
            <person name="Amses K."/>
            <person name="Simmons R."/>
            <person name="Seto K."/>
            <person name="Myers J."/>
            <person name="Bonds A."/>
            <person name="Quandt C.A."/>
            <person name="Barry K."/>
            <person name="Liu P."/>
            <person name="Grigoriev I."/>
            <person name="Longcore J.E."/>
            <person name="James T.Y."/>
        </authorList>
    </citation>
    <scope>NUCLEOTIDE SEQUENCE</scope>
    <source>
        <strain evidence="7">JEL0379</strain>
    </source>
</reference>
<organism evidence="7 8">
    <name type="scientific">Geranomyces variabilis</name>
    <dbReference type="NCBI Taxonomy" id="109894"/>
    <lineage>
        <taxon>Eukaryota</taxon>
        <taxon>Fungi</taxon>
        <taxon>Fungi incertae sedis</taxon>
        <taxon>Chytridiomycota</taxon>
        <taxon>Chytridiomycota incertae sedis</taxon>
        <taxon>Chytridiomycetes</taxon>
        <taxon>Spizellomycetales</taxon>
        <taxon>Powellomycetaceae</taxon>
        <taxon>Geranomyces</taxon>
    </lineage>
</organism>
<evidence type="ECO:0000256" key="3">
    <source>
        <dbReference type="ARBA" id="ARBA00022723"/>
    </source>
</evidence>
<sequence>MSNASGAREMYAISMPIGSAGSNWTWVRETEAKGRSPGGSSRDMGGGLEMWAKDGHGRSTGINNLAPDLSAGLVAGAYLCTCGSTPSAWLVGDDVCGQGGPKIPAVRPDTTEKNYEGHLKNVEWRSAVAERLAAAVLINTEIFNYLRKGDDVEDRKGVARKDIPYPLVHKHLKMNVFMRSLNVRLSLPTTTLLRKILWLLLRLKILKTLLPVAKSHGLKFTFVNARNSSTVHNANPKAVVPDEDYYLSWCRPFAQERTRLEHAGTVRRRRGGHLGARAQEKSDEHDEEKDKTVVVVPILMPANTDARHYWQLTRHISRYVPVRSDKCFGMHAVNERIAIFEFIGPFAFFHALIRNFQDLRK</sequence>
<dbReference type="Proteomes" id="UP001212152">
    <property type="component" value="Unassembled WGS sequence"/>
</dbReference>
<keyword evidence="3" id="KW-0479">Metal-binding</keyword>
<dbReference type="PANTHER" id="PTHR45962:SF1">
    <property type="entry name" value="N-FATTY-ACYL-AMINO ACID SYNTHASE_HYDROLASE PM20D1"/>
    <property type="match status" value="1"/>
</dbReference>
<keyword evidence="5" id="KW-0862">Zinc</keyword>
<dbReference type="EMBL" id="JADGJQ010000018">
    <property type="protein sequence ID" value="KAJ3180028.1"/>
    <property type="molecule type" value="Genomic_DNA"/>
</dbReference>
<proteinExistence type="inferred from homology"/>
<dbReference type="PANTHER" id="PTHR45962">
    <property type="entry name" value="N-FATTY-ACYL-AMINO ACID SYNTHASE/HYDROLASE PM20D1"/>
    <property type="match status" value="1"/>
</dbReference>
<dbReference type="GO" id="GO:0004180">
    <property type="term" value="F:carboxypeptidase activity"/>
    <property type="evidence" value="ECO:0007669"/>
    <property type="project" value="TreeGrafter"/>
</dbReference>
<dbReference type="GO" id="GO:0000328">
    <property type="term" value="C:fungal-type vacuole lumen"/>
    <property type="evidence" value="ECO:0007669"/>
    <property type="project" value="TreeGrafter"/>
</dbReference>
<evidence type="ECO:0000256" key="5">
    <source>
        <dbReference type="ARBA" id="ARBA00022833"/>
    </source>
</evidence>
<evidence type="ECO:0000313" key="8">
    <source>
        <dbReference type="Proteomes" id="UP001212152"/>
    </source>
</evidence>
<name>A0AAD5XNC4_9FUNG</name>
<keyword evidence="8" id="KW-1185">Reference proteome</keyword>
<evidence type="ECO:0000256" key="6">
    <source>
        <dbReference type="SAM" id="MobiDB-lite"/>
    </source>
</evidence>
<gene>
    <name evidence="7" type="ORF">HDU87_002251</name>
</gene>
<accession>A0AAD5XNC4</accession>
<feature type="region of interest" description="Disordered" evidence="6">
    <location>
        <begin position="269"/>
        <end position="289"/>
    </location>
</feature>
<dbReference type="AlphaFoldDB" id="A0AAD5XNC4"/>
<keyword evidence="4" id="KW-0378">Hydrolase</keyword>
<evidence type="ECO:0000256" key="2">
    <source>
        <dbReference type="ARBA" id="ARBA00022670"/>
    </source>
</evidence>
<dbReference type="InterPro" id="IPR047177">
    <property type="entry name" value="Pept_M20A"/>
</dbReference>
<comment type="similarity">
    <text evidence="1">Belongs to the peptidase M20A family.</text>
</comment>